<evidence type="ECO:0000313" key="3">
    <source>
        <dbReference type="EMBL" id="TLD01646.1"/>
    </source>
</evidence>
<dbReference type="Pfam" id="PF14501">
    <property type="entry name" value="HATPase_c_5"/>
    <property type="match status" value="1"/>
</dbReference>
<feature type="transmembrane region" description="Helical" evidence="1">
    <location>
        <begin position="37"/>
        <end position="55"/>
    </location>
</feature>
<gene>
    <name evidence="3" type="ORF">DSM106044_01445</name>
</gene>
<dbReference type="OrthoDB" id="9813149at2"/>
<proteinExistence type="predicted"/>
<comment type="caution">
    <text evidence="3">The sequence shown here is derived from an EMBL/GenBank/DDBJ whole genome shotgun (WGS) entry which is preliminary data.</text>
</comment>
<reference evidence="3 4" key="1">
    <citation type="journal article" date="2019" name="Anaerobe">
        <title>Detection of Robinsoniella peoriensis in multiple bone samples of a trauma patient.</title>
        <authorList>
            <person name="Schrottner P."/>
            <person name="Hartwich K."/>
            <person name="Bunk B."/>
            <person name="Schober I."/>
            <person name="Helbig S."/>
            <person name="Rudolph W.W."/>
            <person name="Gunzer F."/>
        </authorList>
    </citation>
    <scope>NUCLEOTIDE SEQUENCE [LARGE SCALE GENOMIC DNA]</scope>
    <source>
        <strain evidence="3 4">DSM 106044</strain>
    </source>
</reference>
<dbReference type="SUPFAM" id="SSF55874">
    <property type="entry name" value="ATPase domain of HSP90 chaperone/DNA topoisomerase II/histidine kinase"/>
    <property type="match status" value="1"/>
</dbReference>
<dbReference type="AlphaFoldDB" id="A0A4U8QKN9"/>
<organism evidence="3 4">
    <name type="scientific">Robinsoniella peoriensis</name>
    <dbReference type="NCBI Taxonomy" id="180332"/>
    <lineage>
        <taxon>Bacteria</taxon>
        <taxon>Bacillati</taxon>
        <taxon>Bacillota</taxon>
        <taxon>Clostridia</taxon>
        <taxon>Lachnospirales</taxon>
        <taxon>Lachnospiraceae</taxon>
        <taxon>Robinsoniella</taxon>
    </lineage>
</organism>
<dbReference type="EMBL" id="QGQD01000033">
    <property type="protein sequence ID" value="TLD01646.1"/>
    <property type="molecule type" value="Genomic_DNA"/>
</dbReference>
<dbReference type="CDD" id="cd16935">
    <property type="entry name" value="HATPase_AgrC-ComD-like"/>
    <property type="match status" value="1"/>
</dbReference>
<dbReference type="GO" id="GO:0042802">
    <property type="term" value="F:identical protein binding"/>
    <property type="evidence" value="ECO:0007669"/>
    <property type="project" value="TreeGrafter"/>
</dbReference>
<name>A0A4U8QKN9_9FIRM</name>
<dbReference type="InterPro" id="IPR036890">
    <property type="entry name" value="HATPase_C_sf"/>
</dbReference>
<sequence length="434" mass="50196">MNIFLEGMQFLLTAAEIQLCLKMMGIFFDKRVSGKKYNVLIEIVTIFVAAILVMNRRVLLFSRWVLLLTILLVFLSGFLLYRQSIIQIFTISAIFNIGLALSDLMNIYLVSILVRRPDFGIIIDNDLSVSRVLILLFTRVGAFILYKHLKGLFERSSIRISYYTKGLLMLSGIGFIGVSNFQKVYANEVSMGFIADWFLFLALILMIAMIFGLYVMYRNEKENTKMILIRNQLLEDSWGDLNQMYRDNQKIFHDLKKHVNIMYRYMKVGKQEAAMEYMESIIGPVEALNECVWSGNQIIDLILNYKKTEAIHKNIHMKCKVEKLNKVMVKDNDICVILGNLLDNAIEACELVHYGKKWISVEISQKNRLLLISVKNSMEVQPIKRNGRFETGKKDKKLHGLGMESIQSAADKYGGCVEYEFDDKIFRVFVTLFF</sequence>
<dbReference type="InterPro" id="IPR032834">
    <property type="entry name" value="NatK-like_C"/>
</dbReference>
<accession>A0A4U8QKN9</accession>
<dbReference type="Proteomes" id="UP000306509">
    <property type="component" value="Unassembled WGS sequence"/>
</dbReference>
<keyword evidence="4" id="KW-1185">Reference proteome</keyword>
<feature type="transmembrane region" description="Helical" evidence="1">
    <location>
        <begin position="88"/>
        <end position="109"/>
    </location>
</feature>
<evidence type="ECO:0000259" key="2">
    <source>
        <dbReference type="Pfam" id="PF14501"/>
    </source>
</evidence>
<protein>
    <recommendedName>
        <fullName evidence="2">Sensor histidine kinase NatK-like C-terminal domain-containing protein</fullName>
    </recommendedName>
</protein>
<keyword evidence="1" id="KW-0472">Membrane</keyword>
<dbReference type="PANTHER" id="PTHR40448">
    <property type="entry name" value="TWO-COMPONENT SENSOR HISTIDINE KINASE"/>
    <property type="match status" value="1"/>
</dbReference>
<dbReference type="RefSeq" id="WP_044294165.1">
    <property type="nucleotide sequence ID" value="NZ_CABMJZ010000126.1"/>
</dbReference>
<dbReference type="STRING" id="180332.GCA_000797495_01394"/>
<evidence type="ECO:0000313" key="4">
    <source>
        <dbReference type="Proteomes" id="UP000306509"/>
    </source>
</evidence>
<keyword evidence="1" id="KW-0812">Transmembrane</keyword>
<dbReference type="Gene3D" id="3.30.565.10">
    <property type="entry name" value="Histidine kinase-like ATPase, C-terminal domain"/>
    <property type="match status" value="1"/>
</dbReference>
<feature type="transmembrane region" description="Helical" evidence="1">
    <location>
        <begin position="61"/>
        <end position="81"/>
    </location>
</feature>
<feature type="transmembrane region" description="Helical" evidence="1">
    <location>
        <begin position="129"/>
        <end position="146"/>
    </location>
</feature>
<feature type="transmembrane region" description="Helical" evidence="1">
    <location>
        <begin position="197"/>
        <end position="217"/>
    </location>
</feature>
<feature type="transmembrane region" description="Helical" evidence="1">
    <location>
        <begin position="167"/>
        <end position="185"/>
    </location>
</feature>
<keyword evidence="1" id="KW-1133">Transmembrane helix</keyword>
<dbReference type="PANTHER" id="PTHR40448:SF1">
    <property type="entry name" value="TWO-COMPONENT SENSOR HISTIDINE KINASE"/>
    <property type="match status" value="1"/>
</dbReference>
<feature type="domain" description="Sensor histidine kinase NatK-like C-terminal" evidence="2">
    <location>
        <begin position="332"/>
        <end position="431"/>
    </location>
</feature>
<evidence type="ECO:0000256" key="1">
    <source>
        <dbReference type="SAM" id="Phobius"/>
    </source>
</evidence>